<comment type="caution">
    <text evidence="1">The sequence shown here is derived from an EMBL/GenBank/DDBJ whole genome shotgun (WGS) entry which is preliminary data.</text>
</comment>
<accession>A0ABU4Z4F1</accession>
<protein>
    <submittedName>
        <fullName evidence="1">Uncharacterized protein</fullName>
    </submittedName>
</protein>
<evidence type="ECO:0000313" key="2">
    <source>
        <dbReference type="Proteomes" id="UP001271249"/>
    </source>
</evidence>
<reference evidence="1 2" key="1">
    <citation type="submission" date="2023-08" db="EMBL/GenBank/DDBJ databases">
        <title>Implementing the SeqCode for naming new Mesorhizobium species isolated from Vachellia karroo root nodules.</title>
        <authorList>
            <person name="Van Lill M."/>
        </authorList>
    </citation>
    <scope>NUCLEOTIDE SEQUENCE [LARGE SCALE GENOMIC DNA]</scope>
    <source>
        <strain evidence="1 2">VK22B</strain>
    </source>
</reference>
<dbReference type="EMBL" id="JAVIJC010000016">
    <property type="protein sequence ID" value="MDX8493205.1"/>
    <property type="molecule type" value="Genomic_DNA"/>
</dbReference>
<name>A0ABU4Z4F1_9HYPH</name>
<dbReference type="Proteomes" id="UP001271249">
    <property type="component" value="Unassembled WGS sequence"/>
</dbReference>
<sequence>MIELAGRTYEATIGSDVQRDGMYLELADQHQRIVGEIFFSDVDGKMTVTLAQPEVPLEVVEWMIATAKIRLPPADPAAG</sequence>
<organism evidence="1 2">
    <name type="scientific">Mesorhizobium captivum</name>
    <dbReference type="NCBI Taxonomy" id="3072319"/>
    <lineage>
        <taxon>Bacteria</taxon>
        <taxon>Pseudomonadati</taxon>
        <taxon>Pseudomonadota</taxon>
        <taxon>Alphaproteobacteria</taxon>
        <taxon>Hyphomicrobiales</taxon>
        <taxon>Phyllobacteriaceae</taxon>
        <taxon>Mesorhizobium</taxon>
    </lineage>
</organism>
<dbReference type="RefSeq" id="WP_320227169.1">
    <property type="nucleotide sequence ID" value="NZ_JAVIJB010000002.1"/>
</dbReference>
<evidence type="ECO:0000313" key="1">
    <source>
        <dbReference type="EMBL" id="MDX8493205.1"/>
    </source>
</evidence>
<keyword evidence="2" id="KW-1185">Reference proteome</keyword>
<proteinExistence type="predicted"/>
<gene>
    <name evidence="1" type="ORF">RFN29_16675</name>
</gene>